<dbReference type="EMBL" id="CAAALY010280816">
    <property type="protein sequence ID" value="VEL43366.1"/>
    <property type="molecule type" value="Genomic_DNA"/>
</dbReference>
<dbReference type="AlphaFoldDB" id="A0A3S5BFI6"/>
<dbReference type="Proteomes" id="UP000784294">
    <property type="component" value="Unassembled WGS sequence"/>
</dbReference>
<organism evidence="1 2">
    <name type="scientific">Protopolystoma xenopodis</name>
    <dbReference type="NCBI Taxonomy" id="117903"/>
    <lineage>
        <taxon>Eukaryota</taxon>
        <taxon>Metazoa</taxon>
        <taxon>Spiralia</taxon>
        <taxon>Lophotrochozoa</taxon>
        <taxon>Platyhelminthes</taxon>
        <taxon>Monogenea</taxon>
        <taxon>Polyopisthocotylea</taxon>
        <taxon>Polystomatidea</taxon>
        <taxon>Polystomatidae</taxon>
        <taxon>Protopolystoma</taxon>
    </lineage>
</organism>
<gene>
    <name evidence="1" type="ORF">PXEA_LOCUS36806</name>
</gene>
<accession>A0A3S5BFI6</accession>
<evidence type="ECO:0000313" key="2">
    <source>
        <dbReference type="Proteomes" id="UP000784294"/>
    </source>
</evidence>
<reference evidence="1" key="1">
    <citation type="submission" date="2018-11" db="EMBL/GenBank/DDBJ databases">
        <authorList>
            <consortium name="Pathogen Informatics"/>
        </authorList>
    </citation>
    <scope>NUCLEOTIDE SEQUENCE</scope>
</reference>
<evidence type="ECO:0000313" key="1">
    <source>
        <dbReference type="EMBL" id="VEL43366.1"/>
    </source>
</evidence>
<keyword evidence="2" id="KW-1185">Reference proteome</keyword>
<comment type="caution">
    <text evidence="1">The sequence shown here is derived from an EMBL/GenBank/DDBJ whole genome shotgun (WGS) entry which is preliminary data.</text>
</comment>
<protein>
    <submittedName>
        <fullName evidence="1">Uncharacterized protein</fullName>
    </submittedName>
</protein>
<proteinExistence type="predicted"/>
<sequence length="68" mass="7555">MFEVRLARNPASGLRNSAYCQHSCAAWYRRQTSRKTMCDVLSQARLSKGLEADAFGCRAENAKSLLSA</sequence>
<name>A0A3S5BFI6_9PLAT</name>